<dbReference type="GO" id="GO:0005737">
    <property type="term" value="C:cytoplasm"/>
    <property type="evidence" value="ECO:0007669"/>
    <property type="project" value="UniProtKB-SubCell"/>
</dbReference>
<dbReference type="InterPro" id="IPR013014">
    <property type="entry name" value="PTS_EIIC_2"/>
</dbReference>
<dbReference type="Pfam" id="PF00359">
    <property type="entry name" value="PTS_EIIA_2"/>
    <property type="match status" value="1"/>
</dbReference>
<proteinExistence type="predicted"/>
<evidence type="ECO:0000256" key="1">
    <source>
        <dbReference type="ARBA" id="ARBA00004429"/>
    </source>
</evidence>
<keyword evidence="6 16" id="KW-0762">Sugar transport</keyword>
<evidence type="ECO:0000259" key="15">
    <source>
        <dbReference type="PROSITE" id="PS51104"/>
    </source>
</evidence>
<sequence>MRITDLLKKEAILLHAKVASKEDVIRTMVDLHQKAGNLADAKAYTQGILDREAAGTTAIGDGIAIPHAKSPAVKNPGLAAITVPDGVDYQAMDGKPSNLIFMIAAPMDGDLHLEVLSRLTVLLMDEAFRSALLQAKTKEEFLAAINQKEAEKFPEEVKAQAAQPQKEGFRVLAVTACPTGIAHTYMAAEALEKAGKELGCPLKAETNGSGGAKNVLTKEEIANADGIIIAADKTVEMARFDGKPVLSVKVADGIHKPEELIGKIINGQAPVYHHTGTAQTAAVQERESFGRQIYKHLMNGVSHMLPFVVAGGIFIAIAFLIDTIAGAPQDSNFGVATPAAAFFKTIGGYAFNFMIPILAGYIARSIADRPGLLVGFVGGFLATTGSTFSLPGGDIPSGFLGALFAGFVGGYLMLGLRKLCDKMPHALEGIKPVLIYPLVGLGLIAVVMCAVNPFMGMINTGLTNFLNSMNEGSKIVLGCVLGGMMAIDMGGPFNKAAYVFGTAAIASGNYDIMAAVMIGGMVPPLAIALATTFFRNRFTAEERKNGIVNYIMGLSFITEGAIPYAAADPLRVIPACVLGAATAGGISMAFNCTLMAPHGGIFVFAVVGNWPVYLAALAAGAVVGMLFLALFKKPVDKRKKEQVK</sequence>
<evidence type="ECO:0000256" key="7">
    <source>
        <dbReference type="ARBA" id="ARBA00022679"/>
    </source>
</evidence>
<keyword evidence="11 12" id="KW-0472">Membrane</keyword>
<dbReference type="InterPro" id="IPR003501">
    <property type="entry name" value="PTS_EIIB_2/3"/>
</dbReference>
<dbReference type="NCBIfam" id="TIGR00829">
    <property type="entry name" value="FRU"/>
    <property type="match status" value="1"/>
</dbReference>
<dbReference type="Pfam" id="PF02302">
    <property type="entry name" value="PTS_IIB"/>
    <property type="match status" value="1"/>
</dbReference>
<dbReference type="Gene3D" id="3.40.930.10">
    <property type="entry name" value="Mannitol-specific EII, Chain A"/>
    <property type="match status" value="1"/>
</dbReference>
<dbReference type="GO" id="GO:0005351">
    <property type="term" value="F:carbohydrate:proton symporter activity"/>
    <property type="evidence" value="ECO:0007669"/>
    <property type="project" value="InterPro"/>
</dbReference>
<dbReference type="InterPro" id="IPR003353">
    <property type="entry name" value="PTS_IIB_fruc"/>
</dbReference>
<evidence type="ECO:0000256" key="6">
    <source>
        <dbReference type="ARBA" id="ARBA00022597"/>
    </source>
</evidence>
<evidence type="ECO:0000256" key="9">
    <source>
        <dbReference type="ARBA" id="ARBA00022692"/>
    </source>
</evidence>
<keyword evidence="10 12" id="KW-1133">Transmembrane helix</keyword>
<dbReference type="NCBIfam" id="TIGR00848">
    <property type="entry name" value="fruA"/>
    <property type="match status" value="1"/>
</dbReference>
<comment type="caution">
    <text evidence="16">The sequence shown here is derived from an EMBL/GenBank/DDBJ whole genome shotgun (WGS) entry which is preliminary data.</text>
</comment>
<reference evidence="16" key="1">
    <citation type="submission" date="2020-10" db="EMBL/GenBank/DDBJ databases">
        <authorList>
            <person name="Gilroy R."/>
        </authorList>
    </citation>
    <scope>NUCLEOTIDE SEQUENCE</scope>
    <source>
        <strain evidence="16">ChiSjej1B19-3389</strain>
    </source>
</reference>
<feature type="domain" description="PTS EIIC type-2" evidence="15">
    <location>
        <begin position="293"/>
        <end position="641"/>
    </location>
</feature>
<feature type="transmembrane region" description="Helical" evidence="12">
    <location>
        <begin position="610"/>
        <end position="631"/>
    </location>
</feature>
<feature type="domain" description="PTS EIIB type-2" evidence="14">
    <location>
        <begin position="169"/>
        <end position="266"/>
    </location>
</feature>
<dbReference type="InterPro" id="IPR002178">
    <property type="entry name" value="PTS_EIIA_type-2_dom"/>
</dbReference>
<evidence type="ECO:0000256" key="8">
    <source>
        <dbReference type="ARBA" id="ARBA00022683"/>
    </source>
</evidence>
<evidence type="ECO:0000256" key="5">
    <source>
        <dbReference type="ARBA" id="ARBA00022553"/>
    </source>
</evidence>
<evidence type="ECO:0000256" key="2">
    <source>
        <dbReference type="ARBA" id="ARBA00004496"/>
    </source>
</evidence>
<dbReference type="Gene3D" id="3.40.50.2300">
    <property type="match status" value="1"/>
</dbReference>
<dbReference type="SUPFAM" id="SSF55804">
    <property type="entry name" value="Phoshotransferase/anion transport protein"/>
    <property type="match status" value="1"/>
</dbReference>
<dbReference type="EMBL" id="DVFW01000024">
    <property type="protein sequence ID" value="HIQ80542.1"/>
    <property type="molecule type" value="Genomic_DNA"/>
</dbReference>
<dbReference type="PROSITE" id="PS51099">
    <property type="entry name" value="PTS_EIIB_TYPE_2"/>
    <property type="match status" value="1"/>
</dbReference>
<keyword evidence="5" id="KW-0597">Phosphoprotein</keyword>
<dbReference type="NCBIfam" id="TIGR01427">
    <property type="entry name" value="PTS_IIC_fructo"/>
    <property type="match status" value="1"/>
</dbReference>
<keyword evidence="8" id="KW-0598">Phosphotransferase system</keyword>
<dbReference type="SUPFAM" id="SSF52794">
    <property type="entry name" value="PTS system IIB component-like"/>
    <property type="match status" value="1"/>
</dbReference>
<accession>A0A9D1CU52</accession>
<dbReference type="Proteomes" id="UP000886787">
    <property type="component" value="Unassembled WGS sequence"/>
</dbReference>
<dbReference type="InterPro" id="IPR003352">
    <property type="entry name" value="PTS_EIIC"/>
</dbReference>
<dbReference type="GO" id="GO:0090563">
    <property type="term" value="F:protein-phosphocysteine-sugar phosphotransferase activity"/>
    <property type="evidence" value="ECO:0007669"/>
    <property type="project" value="TreeGrafter"/>
</dbReference>
<evidence type="ECO:0000259" key="14">
    <source>
        <dbReference type="PROSITE" id="PS51099"/>
    </source>
</evidence>
<dbReference type="CDD" id="cd00211">
    <property type="entry name" value="PTS_IIA_fru"/>
    <property type="match status" value="1"/>
</dbReference>
<dbReference type="CDD" id="cd05569">
    <property type="entry name" value="PTS_IIB_fructose"/>
    <property type="match status" value="1"/>
</dbReference>
<dbReference type="InterPro" id="IPR016152">
    <property type="entry name" value="PTrfase/Anion_transptr"/>
</dbReference>
<dbReference type="GO" id="GO:0005886">
    <property type="term" value="C:plasma membrane"/>
    <property type="evidence" value="ECO:0007669"/>
    <property type="project" value="UniProtKB-SubCell"/>
</dbReference>
<evidence type="ECO:0000256" key="4">
    <source>
        <dbReference type="ARBA" id="ARBA00022475"/>
    </source>
</evidence>
<dbReference type="GO" id="GO:0022877">
    <property type="term" value="F:protein-N(PI)-phosphohistidine-fructose phosphotransferase system transporter activity"/>
    <property type="evidence" value="ECO:0007669"/>
    <property type="project" value="InterPro"/>
</dbReference>
<evidence type="ECO:0000313" key="17">
    <source>
        <dbReference type="Proteomes" id="UP000886787"/>
    </source>
</evidence>
<dbReference type="InterPro" id="IPR036095">
    <property type="entry name" value="PTS_EIIB-like_sf"/>
</dbReference>
<dbReference type="InterPro" id="IPR050864">
    <property type="entry name" value="Bacterial_PTS_Sugar_Transport"/>
</dbReference>
<dbReference type="FunFam" id="3.40.50.2300:FF:000014">
    <property type="entry name" value="PTS system fructose-like transporter subunit IIB"/>
    <property type="match status" value="1"/>
</dbReference>
<dbReference type="GO" id="GO:0009401">
    <property type="term" value="P:phosphoenolpyruvate-dependent sugar phosphotransferase system"/>
    <property type="evidence" value="ECO:0007669"/>
    <property type="project" value="UniProtKB-KW"/>
</dbReference>
<evidence type="ECO:0000256" key="10">
    <source>
        <dbReference type="ARBA" id="ARBA00022989"/>
    </source>
</evidence>
<dbReference type="Pfam" id="PF02378">
    <property type="entry name" value="PTS_EIIC"/>
    <property type="match status" value="1"/>
</dbReference>
<feature type="transmembrane region" description="Helical" evidence="12">
    <location>
        <begin position="395"/>
        <end position="414"/>
    </location>
</feature>
<dbReference type="PROSITE" id="PS51094">
    <property type="entry name" value="PTS_EIIA_TYPE_2"/>
    <property type="match status" value="1"/>
</dbReference>
<feature type="transmembrane region" description="Helical" evidence="12">
    <location>
        <begin position="341"/>
        <end position="363"/>
    </location>
</feature>
<dbReference type="PROSITE" id="PS00372">
    <property type="entry name" value="PTS_EIIA_TYPE_2_HIS"/>
    <property type="match status" value="1"/>
</dbReference>
<dbReference type="PANTHER" id="PTHR30505">
    <property type="entry name" value="FRUCTOSE-LIKE PERMEASE"/>
    <property type="match status" value="1"/>
</dbReference>
<name>A0A9D1CU52_9FIRM</name>
<gene>
    <name evidence="16" type="ORF">IAD32_04565</name>
</gene>
<keyword evidence="4" id="KW-1003">Cell membrane</keyword>
<keyword evidence="3" id="KW-0813">Transport</keyword>
<evidence type="ECO:0000256" key="3">
    <source>
        <dbReference type="ARBA" id="ARBA00022448"/>
    </source>
</evidence>
<reference evidence="16" key="2">
    <citation type="journal article" date="2021" name="PeerJ">
        <title>Extensive microbial diversity within the chicken gut microbiome revealed by metagenomics and culture.</title>
        <authorList>
            <person name="Gilroy R."/>
            <person name="Ravi A."/>
            <person name="Getino M."/>
            <person name="Pursley I."/>
            <person name="Horton D.L."/>
            <person name="Alikhan N.F."/>
            <person name="Baker D."/>
            <person name="Gharbi K."/>
            <person name="Hall N."/>
            <person name="Watson M."/>
            <person name="Adriaenssens E.M."/>
            <person name="Foster-Nyarko E."/>
            <person name="Jarju S."/>
            <person name="Secka A."/>
            <person name="Antonio M."/>
            <person name="Oren A."/>
            <person name="Chaudhuri R.R."/>
            <person name="La Ragione R."/>
            <person name="Hildebrand F."/>
            <person name="Pallen M.J."/>
        </authorList>
    </citation>
    <scope>NUCLEOTIDE SEQUENCE</scope>
    <source>
        <strain evidence="16">ChiSjej1B19-3389</strain>
    </source>
</reference>
<dbReference type="PANTHER" id="PTHR30505:SF28">
    <property type="entry name" value="PTS SYSTEM 2-O-ALPHA-MANNOSYL-D-GLYCERATE-SPECIFIC EIIABC COMPONENT"/>
    <property type="match status" value="1"/>
</dbReference>
<organism evidence="16 17">
    <name type="scientific">Candidatus Scatavimonas merdigallinarum</name>
    <dbReference type="NCBI Taxonomy" id="2840914"/>
    <lineage>
        <taxon>Bacteria</taxon>
        <taxon>Bacillati</taxon>
        <taxon>Bacillota</taxon>
        <taxon>Clostridia</taxon>
        <taxon>Eubacteriales</taxon>
        <taxon>Oscillospiraceae</taxon>
        <taxon>Oscillospiraceae incertae sedis</taxon>
        <taxon>Candidatus Scatavimonas</taxon>
    </lineage>
</organism>
<evidence type="ECO:0000256" key="12">
    <source>
        <dbReference type="SAM" id="Phobius"/>
    </source>
</evidence>
<feature type="transmembrane region" description="Helical" evidence="12">
    <location>
        <begin position="512"/>
        <end position="535"/>
    </location>
</feature>
<dbReference type="InterPro" id="IPR013011">
    <property type="entry name" value="PTS_EIIB_2"/>
</dbReference>
<dbReference type="PROSITE" id="PS51104">
    <property type="entry name" value="PTS_EIIC_TYPE_2"/>
    <property type="match status" value="1"/>
</dbReference>
<evidence type="ECO:0000259" key="13">
    <source>
        <dbReference type="PROSITE" id="PS51094"/>
    </source>
</evidence>
<keyword evidence="7" id="KW-0808">Transferase</keyword>
<dbReference type="AlphaFoldDB" id="A0A9D1CU52"/>
<feature type="transmembrane region" description="Helical" evidence="12">
    <location>
        <begin position="434"/>
        <end position="455"/>
    </location>
</feature>
<comment type="subcellular location">
    <subcellularLocation>
        <location evidence="1">Cell inner membrane</location>
        <topology evidence="1">Multi-pass membrane protein</topology>
    </subcellularLocation>
    <subcellularLocation>
        <location evidence="2">Cytoplasm</location>
    </subcellularLocation>
</comment>
<evidence type="ECO:0000256" key="11">
    <source>
        <dbReference type="ARBA" id="ARBA00023136"/>
    </source>
</evidence>
<feature type="domain" description="PTS EIIA type-2" evidence="13">
    <location>
        <begin position="5"/>
        <end position="148"/>
    </location>
</feature>
<dbReference type="FunFam" id="3.40.930.10:FF:000009">
    <property type="entry name" value="PTS system, fructose specific IIABC component"/>
    <property type="match status" value="1"/>
</dbReference>
<evidence type="ECO:0000313" key="16">
    <source>
        <dbReference type="EMBL" id="HIQ80542.1"/>
    </source>
</evidence>
<dbReference type="InterPro" id="IPR006327">
    <property type="entry name" value="PTS_IIC_fruc"/>
</dbReference>
<feature type="transmembrane region" description="Helical" evidence="12">
    <location>
        <begin position="370"/>
        <end position="389"/>
    </location>
</feature>
<dbReference type="InterPro" id="IPR004715">
    <property type="entry name" value="PTS_IIA_fruc"/>
</dbReference>
<keyword evidence="9 12" id="KW-0812">Transmembrane</keyword>
<protein>
    <submittedName>
        <fullName evidence="16">PTS sugar transporter subunit IIA</fullName>
    </submittedName>
</protein>
<feature type="transmembrane region" description="Helical" evidence="12">
    <location>
        <begin position="301"/>
        <end position="321"/>
    </location>
</feature>
<feature type="transmembrane region" description="Helical" evidence="12">
    <location>
        <begin position="572"/>
        <end position="590"/>
    </location>
</feature>